<dbReference type="Pfam" id="PF05866">
    <property type="entry name" value="RusA"/>
    <property type="match status" value="1"/>
</dbReference>
<dbReference type="InterPro" id="IPR036614">
    <property type="entry name" value="RusA-like_sf"/>
</dbReference>
<dbReference type="AlphaFoldDB" id="A0A3P3XPR0"/>
<dbReference type="GO" id="GO:0000287">
    <property type="term" value="F:magnesium ion binding"/>
    <property type="evidence" value="ECO:0007669"/>
    <property type="project" value="InterPro"/>
</dbReference>
<dbReference type="InterPro" id="IPR008822">
    <property type="entry name" value="Endonuclease_RusA-like"/>
</dbReference>
<organism evidence="1">
    <name type="scientific">uncultured spirochete</name>
    <dbReference type="NCBI Taxonomy" id="156406"/>
    <lineage>
        <taxon>Bacteria</taxon>
        <taxon>Pseudomonadati</taxon>
        <taxon>Spirochaetota</taxon>
        <taxon>Spirochaetia</taxon>
        <taxon>Spirochaetales</taxon>
        <taxon>environmental samples</taxon>
    </lineage>
</organism>
<dbReference type="EMBL" id="FWDO01000004">
    <property type="protein sequence ID" value="SLM18277.1"/>
    <property type="molecule type" value="Genomic_DNA"/>
</dbReference>
<proteinExistence type="predicted"/>
<dbReference type="GO" id="GO:0006310">
    <property type="term" value="P:DNA recombination"/>
    <property type="evidence" value="ECO:0007669"/>
    <property type="project" value="InterPro"/>
</dbReference>
<reference evidence="1" key="1">
    <citation type="submission" date="2017-02" db="EMBL/GenBank/DDBJ databases">
        <authorList>
            <person name="Regsiter A."/>
            <person name="William W."/>
        </authorList>
    </citation>
    <scope>NUCLEOTIDE SEQUENCE</scope>
    <source>
        <strain evidence="1">BdmA 4</strain>
    </source>
</reference>
<dbReference type="Gene3D" id="3.30.1330.70">
    <property type="entry name" value="Holliday junction resolvase RusA"/>
    <property type="match status" value="1"/>
</dbReference>
<protein>
    <submittedName>
        <fullName evidence="1">Uncharacterized protein</fullName>
    </submittedName>
</protein>
<name>A0A3P3XPR0_9SPIR</name>
<dbReference type="SUPFAM" id="SSF103084">
    <property type="entry name" value="Holliday junction resolvase RusA"/>
    <property type="match status" value="1"/>
</dbReference>
<accession>A0A3P3XPR0</accession>
<gene>
    <name evidence="1" type="ORF">SPIRO4BDMA_40849</name>
</gene>
<dbReference type="GO" id="GO:0006281">
    <property type="term" value="P:DNA repair"/>
    <property type="evidence" value="ECO:0007669"/>
    <property type="project" value="InterPro"/>
</dbReference>
<evidence type="ECO:0000313" key="1">
    <source>
        <dbReference type="EMBL" id="SLM18277.1"/>
    </source>
</evidence>
<sequence length="134" mass="15689">MGRELQGPVYLRTRIILPRPKVRRKECFVTTKPDADNLVKGIMDVLTQIRAWRDDAQIAKLEIEKVTRPRTCHVARRSRSLYRSSLPSICVRGSDTDRHNTDTMRNTRKHIRPCMLCTHKNTFKLENQVFSMNP</sequence>